<dbReference type="PANTHER" id="PTHR43531:SF11">
    <property type="entry name" value="METHYL-ACCEPTING CHEMOTAXIS PROTEIN 3"/>
    <property type="match status" value="1"/>
</dbReference>
<evidence type="ECO:0000259" key="5">
    <source>
        <dbReference type="PROSITE" id="PS50112"/>
    </source>
</evidence>
<dbReference type="SUPFAM" id="SSF58104">
    <property type="entry name" value="Methyl-accepting chemotaxis protein (MCP) signaling domain"/>
    <property type="match status" value="1"/>
</dbReference>
<evidence type="ECO:0000259" key="4">
    <source>
        <dbReference type="PROSITE" id="PS50111"/>
    </source>
</evidence>
<dbReference type="SUPFAM" id="SSF55785">
    <property type="entry name" value="PYP-like sensor domain (PAS domain)"/>
    <property type="match status" value="2"/>
</dbReference>
<keyword evidence="3" id="KW-0807">Transducer</keyword>
<evidence type="ECO:0000256" key="1">
    <source>
        <dbReference type="ARBA" id="ARBA00022500"/>
    </source>
</evidence>
<feature type="domain" description="Methyl-accepting transducer" evidence="4">
    <location>
        <begin position="302"/>
        <end position="531"/>
    </location>
</feature>
<feature type="domain" description="HAMP" evidence="7">
    <location>
        <begin position="245"/>
        <end position="297"/>
    </location>
</feature>
<dbReference type="InterPro" id="IPR035965">
    <property type="entry name" value="PAS-like_dom_sf"/>
</dbReference>
<evidence type="ECO:0000313" key="8">
    <source>
        <dbReference type="EMBL" id="MDO1584059.1"/>
    </source>
</evidence>
<dbReference type="SMART" id="SM00086">
    <property type="entry name" value="PAC"/>
    <property type="match status" value="2"/>
</dbReference>
<feature type="domain" description="PAC" evidence="6">
    <location>
        <begin position="204"/>
        <end position="256"/>
    </location>
</feature>
<dbReference type="InterPro" id="IPR013655">
    <property type="entry name" value="PAS_fold_3"/>
</dbReference>
<evidence type="ECO:0000259" key="6">
    <source>
        <dbReference type="PROSITE" id="PS50113"/>
    </source>
</evidence>
<dbReference type="EMBL" id="JAUKWQ010000006">
    <property type="protein sequence ID" value="MDO1584059.1"/>
    <property type="molecule type" value="Genomic_DNA"/>
</dbReference>
<dbReference type="InterPro" id="IPR004089">
    <property type="entry name" value="MCPsignal_dom"/>
</dbReference>
<dbReference type="CDD" id="cd00130">
    <property type="entry name" value="PAS"/>
    <property type="match status" value="2"/>
</dbReference>
<protein>
    <submittedName>
        <fullName evidence="8">PAS domain-containing methyl-accepting chemotaxis protein</fullName>
    </submittedName>
</protein>
<dbReference type="Gene3D" id="1.10.287.950">
    <property type="entry name" value="Methyl-accepting chemotaxis protein"/>
    <property type="match status" value="1"/>
</dbReference>
<dbReference type="InterPro" id="IPR001610">
    <property type="entry name" value="PAC"/>
</dbReference>
<dbReference type="SMART" id="SM00283">
    <property type="entry name" value="MA"/>
    <property type="match status" value="1"/>
</dbReference>
<sequence length="594" mass="63949">MTFLFSPGGETKAILAAFHRSQAIIEFDLNGKILTANENFLKALGYSLQEVVGRSHSIFCEADYVKSDAYRNFWARLSRGEFDAGEYKRIAKGGKEIWIQASYNPVLVGGKPVKIVKIASDITGSKLKATEDAGKIAAIAKMQAVIEFTTSGDIITANENFLNCLGYTLSEIQGRHHSMFCEPSFRDSADYKTFWSKLAAGEAIASEFKRIGKGGKIVWIQASYNPIIGDNGRVLKVVKFATDVTDRVRAVDEIAEGLTALSNGDLTFRIERPFIAGLEKIRNDFNASMEKLRDAMQIVGHNGEEIASGSQQIREATDSLSKRTEQQAAAVEQTAAALDQITQTVTTSAKRAEEAGQLVERTTIGATRSGEVVNHAIEAMGQIEKSAGEISNIIGVIDEIAFQTNLLALNAGVEAARAGEAGKGFAVVAQEVRELAQRSAKAAKEIKALINTSSEQVAQGVALVGETGRSLQTIVAQVADINTNVKAIVEAAHEQSLGLKEINTAVNLMDQNTQQNAAMVEETSAASHSLAKESEALRMLLGRFSFGKHSSPKMASARPESRPVALPVRTPMAKVARFSGSAAVAQASESWEEF</sequence>
<dbReference type="SMART" id="SM00091">
    <property type="entry name" value="PAS"/>
    <property type="match status" value="2"/>
</dbReference>
<proteinExistence type="inferred from homology"/>
<dbReference type="InterPro" id="IPR004090">
    <property type="entry name" value="Chemotax_Me-accpt_rcpt"/>
</dbReference>
<name>A0ABT8T0W8_9HYPH</name>
<dbReference type="PROSITE" id="PS50112">
    <property type="entry name" value="PAS"/>
    <property type="match status" value="1"/>
</dbReference>
<organism evidence="8 9">
    <name type="scientific">Rhizobium oryzicola</name>
    <dbReference type="NCBI Taxonomy" id="1232668"/>
    <lineage>
        <taxon>Bacteria</taxon>
        <taxon>Pseudomonadati</taxon>
        <taxon>Pseudomonadota</taxon>
        <taxon>Alphaproteobacteria</taxon>
        <taxon>Hyphomicrobiales</taxon>
        <taxon>Rhizobiaceae</taxon>
        <taxon>Rhizobium/Agrobacterium group</taxon>
        <taxon>Rhizobium</taxon>
    </lineage>
</organism>
<dbReference type="PROSITE" id="PS50111">
    <property type="entry name" value="CHEMOTAXIS_TRANSDUC_2"/>
    <property type="match status" value="1"/>
</dbReference>
<comment type="caution">
    <text evidence="8">The sequence shown here is derived from an EMBL/GenBank/DDBJ whole genome shotgun (WGS) entry which is preliminary data.</text>
</comment>
<evidence type="ECO:0000256" key="2">
    <source>
        <dbReference type="ARBA" id="ARBA00029447"/>
    </source>
</evidence>
<comment type="similarity">
    <text evidence="2">Belongs to the methyl-accepting chemotaxis (MCP) protein family.</text>
</comment>
<reference evidence="8" key="2">
    <citation type="submission" date="2023-07" db="EMBL/GenBank/DDBJ databases">
        <authorList>
            <person name="Sun H."/>
        </authorList>
    </citation>
    <scope>NUCLEOTIDE SEQUENCE</scope>
    <source>
        <strain evidence="8">05753</strain>
    </source>
</reference>
<dbReference type="InterPro" id="IPR003660">
    <property type="entry name" value="HAMP_dom"/>
</dbReference>
<dbReference type="RefSeq" id="WP_302078282.1">
    <property type="nucleotide sequence ID" value="NZ_JAUKWQ010000006.1"/>
</dbReference>
<dbReference type="PROSITE" id="PS50113">
    <property type="entry name" value="PAC"/>
    <property type="match status" value="1"/>
</dbReference>
<dbReference type="NCBIfam" id="TIGR00229">
    <property type="entry name" value="sensory_box"/>
    <property type="match status" value="2"/>
</dbReference>
<dbReference type="InterPro" id="IPR000700">
    <property type="entry name" value="PAS-assoc_C"/>
</dbReference>
<keyword evidence="9" id="KW-1185">Reference proteome</keyword>
<keyword evidence="1" id="KW-0145">Chemotaxis</keyword>
<dbReference type="PRINTS" id="PR00260">
    <property type="entry name" value="CHEMTRNSDUCR"/>
</dbReference>
<dbReference type="PANTHER" id="PTHR43531">
    <property type="entry name" value="PROTEIN ICFG"/>
    <property type="match status" value="1"/>
</dbReference>
<dbReference type="CDD" id="cd11386">
    <property type="entry name" value="MCP_signal"/>
    <property type="match status" value="1"/>
</dbReference>
<dbReference type="Pfam" id="PF00015">
    <property type="entry name" value="MCPsignal"/>
    <property type="match status" value="1"/>
</dbReference>
<dbReference type="PROSITE" id="PS50885">
    <property type="entry name" value="HAMP"/>
    <property type="match status" value="1"/>
</dbReference>
<dbReference type="Gene3D" id="3.30.450.20">
    <property type="entry name" value="PAS domain"/>
    <property type="match status" value="2"/>
</dbReference>
<evidence type="ECO:0000313" key="9">
    <source>
        <dbReference type="Proteomes" id="UP001169006"/>
    </source>
</evidence>
<dbReference type="InterPro" id="IPR000014">
    <property type="entry name" value="PAS"/>
</dbReference>
<accession>A0ABT8T0W8</accession>
<evidence type="ECO:0000256" key="3">
    <source>
        <dbReference type="PROSITE-ProRule" id="PRU00284"/>
    </source>
</evidence>
<reference evidence="8" key="1">
    <citation type="journal article" date="2015" name="Int. J. Syst. Evol. Microbiol.">
        <title>Rhizobium oryzicola sp. nov., potential plant-growth-promoting endophytic bacteria isolated from rice roots.</title>
        <authorList>
            <person name="Zhang X.X."/>
            <person name="Gao J.S."/>
            <person name="Cao Y.H."/>
            <person name="Sheirdil R.A."/>
            <person name="Wang X.C."/>
            <person name="Zhang L."/>
        </authorList>
    </citation>
    <scope>NUCLEOTIDE SEQUENCE</scope>
    <source>
        <strain evidence="8">05753</strain>
    </source>
</reference>
<dbReference type="Pfam" id="PF08447">
    <property type="entry name" value="PAS_3"/>
    <property type="match status" value="2"/>
</dbReference>
<evidence type="ECO:0000259" key="7">
    <source>
        <dbReference type="PROSITE" id="PS50885"/>
    </source>
</evidence>
<dbReference type="InterPro" id="IPR051310">
    <property type="entry name" value="MCP_chemotaxis"/>
</dbReference>
<gene>
    <name evidence="8" type="ORF">Q2T52_18395</name>
</gene>
<feature type="domain" description="PAS" evidence="5">
    <location>
        <begin position="24"/>
        <end position="55"/>
    </location>
</feature>
<dbReference type="Proteomes" id="UP001169006">
    <property type="component" value="Unassembled WGS sequence"/>
</dbReference>